<proteinExistence type="inferred from homology"/>
<dbReference type="GO" id="GO:0055085">
    <property type="term" value="P:transmembrane transport"/>
    <property type="evidence" value="ECO:0007669"/>
    <property type="project" value="InterPro"/>
</dbReference>
<dbReference type="PANTHER" id="PTHR33376">
    <property type="match status" value="1"/>
</dbReference>
<dbReference type="InterPro" id="IPR038404">
    <property type="entry name" value="TRAP_DctP_sf"/>
</dbReference>
<dbReference type="InterPro" id="IPR018389">
    <property type="entry name" value="DctP_fam"/>
</dbReference>
<dbReference type="InterPro" id="IPR004682">
    <property type="entry name" value="TRAP_DctP"/>
</dbReference>
<dbReference type="PIRSF" id="PIRSF006470">
    <property type="entry name" value="DctB"/>
    <property type="match status" value="1"/>
</dbReference>
<dbReference type="NCBIfam" id="TIGR00787">
    <property type="entry name" value="dctP"/>
    <property type="match status" value="1"/>
</dbReference>
<keyword evidence="6" id="KW-1185">Reference proteome</keyword>
<feature type="chain" id="PRO_5038830562" evidence="4">
    <location>
        <begin position="21"/>
        <end position="341"/>
    </location>
</feature>
<dbReference type="Proteomes" id="UP000326671">
    <property type="component" value="Unassembled WGS sequence"/>
</dbReference>
<feature type="signal peptide" evidence="4">
    <location>
        <begin position="1"/>
        <end position="20"/>
    </location>
</feature>
<keyword evidence="2" id="KW-0813">Transport</keyword>
<dbReference type="NCBIfam" id="NF037995">
    <property type="entry name" value="TRAP_S1"/>
    <property type="match status" value="1"/>
</dbReference>
<name>A0A5J5IAC9_9BACI</name>
<evidence type="ECO:0000256" key="3">
    <source>
        <dbReference type="ARBA" id="ARBA00022729"/>
    </source>
</evidence>
<dbReference type="PROSITE" id="PS51257">
    <property type="entry name" value="PROKAR_LIPOPROTEIN"/>
    <property type="match status" value="1"/>
</dbReference>
<evidence type="ECO:0000256" key="4">
    <source>
        <dbReference type="SAM" id="SignalP"/>
    </source>
</evidence>
<protein>
    <submittedName>
        <fullName evidence="5">DctP family TRAP transporter solute-binding subunit</fullName>
    </submittedName>
</protein>
<gene>
    <name evidence="5" type="ORF">F4V44_00720</name>
</gene>
<dbReference type="RefSeq" id="WP_150438067.1">
    <property type="nucleotide sequence ID" value="NZ_VYKL01000004.1"/>
</dbReference>
<keyword evidence="3 4" id="KW-0732">Signal</keyword>
<evidence type="ECO:0000256" key="1">
    <source>
        <dbReference type="ARBA" id="ARBA00009023"/>
    </source>
</evidence>
<dbReference type="GO" id="GO:0030288">
    <property type="term" value="C:outer membrane-bounded periplasmic space"/>
    <property type="evidence" value="ECO:0007669"/>
    <property type="project" value="InterPro"/>
</dbReference>
<comment type="similarity">
    <text evidence="1">Belongs to the bacterial solute-binding protein 7 family.</text>
</comment>
<dbReference type="OrthoDB" id="9776801at2"/>
<dbReference type="PANTHER" id="PTHR33376:SF7">
    <property type="entry name" value="C4-DICARBOXYLATE-BINDING PROTEIN DCTB"/>
    <property type="match status" value="1"/>
</dbReference>
<dbReference type="Gene3D" id="3.40.190.170">
    <property type="entry name" value="Bacterial extracellular solute-binding protein, family 7"/>
    <property type="match status" value="1"/>
</dbReference>
<evidence type="ECO:0000256" key="2">
    <source>
        <dbReference type="ARBA" id="ARBA00022448"/>
    </source>
</evidence>
<dbReference type="Pfam" id="PF03480">
    <property type="entry name" value="DctP"/>
    <property type="match status" value="1"/>
</dbReference>
<evidence type="ECO:0000313" key="5">
    <source>
        <dbReference type="EMBL" id="KAA9031601.1"/>
    </source>
</evidence>
<organism evidence="5 6">
    <name type="scientific">Niallia endozanthoxylica</name>
    <dbReference type="NCBI Taxonomy" id="2036016"/>
    <lineage>
        <taxon>Bacteria</taxon>
        <taxon>Bacillati</taxon>
        <taxon>Bacillota</taxon>
        <taxon>Bacilli</taxon>
        <taxon>Bacillales</taxon>
        <taxon>Bacillaceae</taxon>
        <taxon>Niallia</taxon>
    </lineage>
</organism>
<dbReference type="EMBL" id="VYKL01000004">
    <property type="protein sequence ID" value="KAA9031601.1"/>
    <property type="molecule type" value="Genomic_DNA"/>
</dbReference>
<evidence type="ECO:0000313" key="6">
    <source>
        <dbReference type="Proteomes" id="UP000326671"/>
    </source>
</evidence>
<dbReference type="AlphaFoldDB" id="A0A5J5IAC9"/>
<comment type="caution">
    <text evidence="5">The sequence shown here is derived from an EMBL/GenBank/DDBJ whole genome shotgun (WGS) entry which is preliminary data.</text>
</comment>
<accession>A0A5J5IAC9</accession>
<sequence length="341" mass="38501">MRKRKFILVFIMVFAAVLTACGQSSSNKNQDESKKDTYVIVAGHAAAKDHFAQKSFEKFKELVEKNSNGRIKVEIHPGGELGGEREMVEQILLGDLTMMAPASAPLDAVTKSMAVWDLPYLFTDRQMAHRVLDGEVGQEVLDSMSDKGLVGLAYWENGFRHLTNSILPIASVSDFAGINMRTLENPMQIKAWSLAGANATPIAFTELYAALENHTVDAQETPLSLMYSMKFYEVQKYLSLTGHTYSPWPVVMNKQFFDSLPDDLQQVVRDAAYETREYNRQLSKEDEEQALQLLKDQGMEVLELTEAQKQEFKHAMSEIYSDVKNDVGEELFDKLMKEVSM</sequence>
<reference evidence="5 6" key="1">
    <citation type="submission" date="2019-09" db="EMBL/GenBank/DDBJ databases">
        <title>Whole genome sequences of isolates from the Mars Exploration Rovers.</title>
        <authorList>
            <person name="Seuylemezian A."/>
            <person name="Vaishampayan P."/>
        </authorList>
    </citation>
    <scope>NUCLEOTIDE SEQUENCE [LARGE SCALE GENOMIC DNA]</scope>
    <source>
        <strain evidence="5 6">MER_TA_151</strain>
    </source>
</reference>